<comment type="caution">
    <text evidence="2">The sequence shown here is derived from an EMBL/GenBank/DDBJ whole genome shotgun (WGS) entry which is preliminary data.</text>
</comment>
<protein>
    <submittedName>
        <fullName evidence="2">Uncharacterized protein</fullName>
    </submittedName>
</protein>
<dbReference type="RefSeq" id="WP_061567815.1">
    <property type="nucleotide sequence ID" value="NZ_LQYT01000001.1"/>
</dbReference>
<feature type="transmembrane region" description="Helical" evidence="1">
    <location>
        <begin position="104"/>
        <end position="128"/>
    </location>
</feature>
<feature type="transmembrane region" description="Helical" evidence="1">
    <location>
        <begin position="64"/>
        <end position="84"/>
    </location>
</feature>
<keyword evidence="1" id="KW-1133">Transmembrane helix</keyword>
<accession>A0A150MFC5</accession>
<feature type="transmembrane region" description="Helical" evidence="1">
    <location>
        <begin position="187"/>
        <end position="205"/>
    </location>
</feature>
<keyword evidence="1" id="KW-0472">Membrane</keyword>
<organism evidence="2 3">
    <name type="scientific">Caldibacillus debilis</name>
    <dbReference type="NCBI Taxonomy" id="301148"/>
    <lineage>
        <taxon>Bacteria</taxon>
        <taxon>Bacillati</taxon>
        <taxon>Bacillota</taxon>
        <taxon>Bacilli</taxon>
        <taxon>Bacillales</taxon>
        <taxon>Bacillaceae</taxon>
        <taxon>Caldibacillus</taxon>
    </lineage>
</organism>
<keyword evidence="1" id="KW-0812">Transmembrane</keyword>
<evidence type="ECO:0000313" key="2">
    <source>
        <dbReference type="EMBL" id="KYD23176.1"/>
    </source>
</evidence>
<reference evidence="2 3" key="1">
    <citation type="submission" date="2016-01" db="EMBL/GenBank/DDBJ databases">
        <title>Draft Genome Sequences of Seven Thermophilic Sporeformers Isolated from Foods.</title>
        <authorList>
            <person name="Berendsen E.M."/>
            <person name="Wells-Bennik M.H."/>
            <person name="Krawcyk A.O."/>
            <person name="De Jong A."/>
            <person name="Holsappel S."/>
            <person name="Eijlander R.T."/>
            <person name="Kuipers O.P."/>
        </authorList>
    </citation>
    <scope>NUCLEOTIDE SEQUENCE [LARGE SCALE GENOMIC DNA]</scope>
    <source>
        <strain evidence="2 3">B4135</strain>
    </source>
</reference>
<name>A0A150MFC5_9BACI</name>
<feature type="transmembrane region" description="Helical" evidence="1">
    <location>
        <begin position="161"/>
        <end position="180"/>
    </location>
</feature>
<evidence type="ECO:0000256" key="1">
    <source>
        <dbReference type="SAM" id="Phobius"/>
    </source>
</evidence>
<dbReference type="AlphaFoldDB" id="A0A150MFC5"/>
<proteinExistence type="predicted"/>
<dbReference type="STRING" id="301148.B4135_0999"/>
<gene>
    <name evidence="2" type="ORF">B4135_0999</name>
</gene>
<evidence type="ECO:0000313" key="3">
    <source>
        <dbReference type="Proteomes" id="UP000075683"/>
    </source>
</evidence>
<dbReference type="EMBL" id="LQYT01000001">
    <property type="protein sequence ID" value="KYD23176.1"/>
    <property type="molecule type" value="Genomic_DNA"/>
</dbReference>
<dbReference type="OrthoDB" id="2312556at2"/>
<dbReference type="Proteomes" id="UP000075683">
    <property type="component" value="Unassembled WGS sequence"/>
</dbReference>
<sequence length="1115" mass="120750">MIVDKIMDIFEALFNTLLGWIIGPFDDLNGIGELIYGRDGDQELAYGIFTLDEIEKIYLPGMNIFVALSVTGILVGIVIAGMRVSSAGINPSNRTIIIEFFKDLIVVGLVFFNLSTLYHVIFAINYTIVNAFKAGVKEQNSYNGLVDWVTGIFDSFADKGVLGGLFIALILLGLSIWANFYYVMRKFTLLMLMIMGPLMMALYLIPKTKPITTTWFKELVGNVFVQSVHAGLYWMMMLLTNNSQGLMSVLLYATFIPVAETFRSLLGLGGELSGRMAKAGAMVGFAALGSMAGAVKGALDGKSVLGSINEAYRGFKDRKKDGLEVEKDAKSGVLNNAGTDIGSSVLGERMLKSGQIFSKAGKAVFGIAGAVVGSPMGPIGSIAGATIGSAAGSAAGGLAGRIGAATSQLGLARVKGAVQGAKKGIDAFKGVMDVEKNADEKLAQAMASEQTAKWAMANKEKTIEGWKKSNRFPDMDEKGLENMWSRRVQEVHKENLDKARNLIRNLRNAGSSFARSSDLVNPTVDKLTEDWAKNNKDAFIRKFNETNPLPANASASERKAHFLKRDNAWKQAVEGKREEIKQAVSSVAQELTHGTDAFIGKSEFANAVGQNVSSIIGKESRATAQIAAKAIKPVRGQSLYSGKQVNAPVLASRLAIDKLNNEQRMFVEQGLENKVFDSKSDALRAWKDVAPGRYQENLKGTLASLPKHIPIAHKVSSSNSFVTGAKAVISGVAAGTLGAASGAIGLQSLKNMALDNRLGSALTSAVLGYKLNQGAPPSSLGQGVKHFVDGLKTYTPQNAVEKQARFRNAVAYTMGVIGGVSGYKKGAEITAGGINFQNPDGSFALKYNPFNKYVNQQIAEISDIQQMAQTVSLPNGQQKIASGAIRMVTSRDSTVIQVRDKAGQIRTVSRIGSGDSSLKQGQTIYQDLTIENGQLIPVSGAYKLDSGGARIALNRNINVNPNRLVANRNTPPIRRVTLDVQPYSQFVDSGQYYLKDVAKEMTNIQMIVERDRSYLVGHKDGKKYRISPYGPGDARLQTNEVVYRKCAIENMSIKVIEDYLERVDETGNAVRNENYVYSSSLNPNDMIKKYPPNKRNLNRQLIEKSRVKSLTEPLG</sequence>